<dbReference type="InterPro" id="IPR000415">
    <property type="entry name" value="Nitroreductase-like"/>
</dbReference>
<dbReference type="SUPFAM" id="SSF55469">
    <property type="entry name" value="FMN-dependent nitroreductase-like"/>
    <property type="match status" value="1"/>
</dbReference>
<protein>
    <submittedName>
        <fullName evidence="1">Uncharacterized protein</fullName>
    </submittedName>
</protein>
<proteinExistence type="predicted"/>
<keyword evidence="2" id="KW-1185">Reference proteome</keyword>
<gene>
    <name evidence="1" type="ORF">ACFPIJ_16910</name>
</gene>
<dbReference type="RefSeq" id="WP_380115949.1">
    <property type="nucleotide sequence ID" value="NZ_JBHSIU010000018.1"/>
</dbReference>
<evidence type="ECO:0000313" key="1">
    <source>
        <dbReference type="EMBL" id="MFC4999506.1"/>
    </source>
</evidence>
<accession>A0ABV9VXZ6</accession>
<reference evidence="2" key="1">
    <citation type="journal article" date="2019" name="Int. J. Syst. Evol. Microbiol.">
        <title>The Global Catalogue of Microorganisms (GCM) 10K type strain sequencing project: providing services to taxonomists for standard genome sequencing and annotation.</title>
        <authorList>
            <consortium name="The Broad Institute Genomics Platform"/>
            <consortium name="The Broad Institute Genome Sequencing Center for Infectious Disease"/>
            <person name="Wu L."/>
            <person name="Ma J."/>
        </authorList>
    </citation>
    <scope>NUCLEOTIDE SEQUENCE [LARGE SCALE GENOMIC DNA]</scope>
    <source>
        <strain evidence="2">CGMCC 4.7152</strain>
    </source>
</reference>
<sequence length="119" mass="12754">MNNTPTWDRETSAAAVGDAVWAPSIHNSQLWRCCRTGDPVVREQLRLAVHRVHDPQLVLRFGCAPTRGMLRHMLGNVGHPAVGVQIGVPGNGAAPPQAPRRAAAEAIEVVAGLSTEQPR</sequence>
<organism evidence="1 2">
    <name type="scientific">Dactylosporangium cerinum</name>
    <dbReference type="NCBI Taxonomy" id="1434730"/>
    <lineage>
        <taxon>Bacteria</taxon>
        <taxon>Bacillati</taxon>
        <taxon>Actinomycetota</taxon>
        <taxon>Actinomycetes</taxon>
        <taxon>Micromonosporales</taxon>
        <taxon>Micromonosporaceae</taxon>
        <taxon>Dactylosporangium</taxon>
    </lineage>
</organism>
<name>A0ABV9VXZ6_9ACTN</name>
<dbReference type="EMBL" id="JBHSIU010000018">
    <property type="protein sequence ID" value="MFC4999506.1"/>
    <property type="molecule type" value="Genomic_DNA"/>
</dbReference>
<dbReference type="Proteomes" id="UP001595912">
    <property type="component" value="Unassembled WGS sequence"/>
</dbReference>
<evidence type="ECO:0000313" key="2">
    <source>
        <dbReference type="Proteomes" id="UP001595912"/>
    </source>
</evidence>
<comment type="caution">
    <text evidence="1">The sequence shown here is derived from an EMBL/GenBank/DDBJ whole genome shotgun (WGS) entry which is preliminary data.</text>
</comment>